<protein>
    <submittedName>
        <fullName evidence="8">Molybdate transport system substrate-binding protein</fullName>
    </submittedName>
</protein>
<gene>
    <name evidence="8" type="ORF">SAMN04488136_11849</name>
</gene>
<dbReference type="InterPro" id="IPR005950">
    <property type="entry name" value="ModA"/>
</dbReference>
<dbReference type="GO" id="GO:0046872">
    <property type="term" value="F:metal ion binding"/>
    <property type="evidence" value="ECO:0007669"/>
    <property type="project" value="UniProtKB-KW"/>
</dbReference>
<dbReference type="SUPFAM" id="SSF53850">
    <property type="entry name" value="Periplasmic binding protein-like II"/>
    <property type="match status" value="1"/>
</dbReference>
<dbReference type="STRING" id="861298.SAMN04488136_11849"/>
<dbReference type="GO" id="GO:0015689">
    <property type="term" value="P:molybdate ion transport"/>
    <property type="evidence" value="ECO:0007669"/>
    <property type="project" value="InterPro"/>
</dbReference>
<reference evidence="8 9" key="1">
    <citation type="submission" date="2016-10" db="EMBL/GenBank/DDBJ databases">
        <authorList>
            <person name="de Groot N.N."/>
        </authorList>
    </citation>
    <scope>NUCLEOTIDE SEQUENCE [LARGE SCALE GENOMIC DNA]</scope>
    <source>
        <strain evidence="8 9">CGMCC 1.10228</strain>
    </source>
</reference>
<comment type="subunit">
    <text evidence="5">The complex is composed of two ATP-binding proteins (ModC), two transmembrane proteins (ModB) and a solute-binding protein (ModA).</text>
</comment>
<dbReference type="NCBIfam" id="TIGR01256">
    <property type="entry name" value="modA"/>
    <property type="match status" value="1"/>
</dbReference>
<dbReference type="OrthoDB" id="9785015at2"/>
<dbReference type="Proteomes" id="UP000198854">
    <property type="component" value="Unassembled WGS sequence"/>
</dbReference>
<name>A0A1G8D1R9_9VIBR</name>
<keyword evidence="9" id="KW-1185">Reference proteome</keyword>
<dbReference type="PANTHER" id="PTHR30632">
    <property type="entry name" value="MOLYBDATE-BINDING PERIPLASMIC PROTEIN"/>
    <property type="match status" value="1"/>
</dbReference>
<evidence type="ECO:0000256" key="5">
    <source>
        <dbReference type="ARBA" id="ARBA00062515"/>
    </source>
</evidence>
<evidence type="ECO:0000256" key="3">
    <source>
        <dbReference type="ARBA" id="ARBA00022723"/>
    </source>
</evidence>
<evidence type="ECO:0000256" key="6">
    <source>
        <dbReference type="PIRSR" id="PIRSR004846-1"/>
    </source>
</evidence>
<dbReference type="FunFam" id="3.40.190.10:FF:000035">
    <property type="entry name" value="Molybdate ABC transporter substrate-binding protein"/>
    <property type="match status" value="1"/>
</dbReference>
<dbReference type="Gene3D" id="3.40.190.10">
    <property type="entry name" value="Periplasmic binding protein-like II"/>
    <property type="match status" value="2"/>
</dbReference>
<evidence type="ECO:0000256" key="2">
    <source>
        <dbReference type="ARBA" id="ARBA00022505"/>
    </source>
</evidence>
<feature type="signal peptide" evidence="7">
    <location>
        <begin position="1"/>
        <end position="19"/>
    </location>
</feature>
<evidence type="ECO:0000256" key="1">
    <source>
        <dbReference type="ARBA" id="ARBA00009175"/>
    </source>
</evidence>
<keyword evidence="4 7" id="KW-0732">Signal</keyword>
<dbReference type="AlphaFoldDB" id="A0A1G8D1R9"/>
<dbReference type="PANTHER" id="PTHR30632:SF14">
    <property type="entry name" value="TUNGSTATE_MOLYBDATE_CHROMATE-BINDING PROTEIN MODA"/>
    <property type="match status" value="1"/>
</dbReference>
<dbReference type="InterPro" id="IPR044084">
    <property type="entry name" value="AvModA-like_subst-bd"/>
</dbReference>
<dbReference type="PIRSF" id="PIRSF004846">
    <property type="entry name" value="ModA"/>
    <property type="match status" value="1"/>
</dbReference>
<dbReference type="CDD" id="cd13539">
    <property type="entry name" value="PBP2_AvModA"/>
    <property type="match status" value="1"/>
</dbReference>
<evidence type="ECO:0000313" key="8">
    <source>
        <dbReference type="EMBL" id="SDH51621.1"/>
    </source>
</evidence>
<sequence length="250" mass="26855">MNKIGVAMLACILSVSAQAETITVAVANNFFQPMKTLVAQYNKSHDVTINISTGSTGQLAAQIMNGAPFDLFFAADQVRPKMLADKAFADAPTTYVRGVLVLWSPQKDLVDDNGKVLSSDGYQHIAVADPKLAPYGLAAQQAMQYYKVYQTVEPKIVFSKGVGAAYQFVDSGNAELGFLALSQVFLNGEVKSGSYWMVPQESYAPIMQDAVVIKSSQHSAAAKAFLDYILSSDGQTITHQFGYLPASASS</sequence>
<keyword evidence="2 6" id="KW-0500">Molybdenum</keyword>
<dbReference type="RefSeq" id="WP_093275516.1">
    <property type="nucleotide sequence ID" value="NZ_FNDD01000018.1"/>
</dbReference>
<proteinExistence type="inferred from homology"/>
<keyword evidence="3 6" id="KW-0479">Metal-binding</keyword>
<feature type="binding site" evidence="6">
    <location>
        <position position="56"/>
    </location>
    <ligand>
        <name>molybdate</name>
        <dbReference type="ChEBI" id="CHEBI:36264"/>
    </ligand>
</feature>
<feature type="chain" id="PRO_5011472370" evidence="7">
    <location>
        <begin position="20"/>
        <end position="250"/>
    </location>
</feature>
<dbReference type="GO" id="GO:0030973">
    <property type="term" value="F:molybdate ion binding"/>
    <property type="evidence" value="ECO:0007669"/>
    <property type="project" value="InterPro"/>
</dbReference>
<dbReference type="Pfam" id="PF13531">
    <property type="entry name" value="SBP_bac_11"/>
    <property type="match status" value="1"/>
</dbReference>
<dbReference type="GO" id="GO:1901359">
    <property type="term" value="F:tungstate binding"/>
    <property type="evidence" value="ECO:0007669"/>
    <property type="project" value="UniProtKB-ARBA"/>
</dbReference>
<comment type="similarity">
    <text evidence="1">Belongs to the bacterial solute-binding protein ModA family.</text>
</comment>
<evidence type="ECO:0000313" key="9">
    <source>
        <dbReference type="Proteomes" id="UP000198854"/>
    </source>
</evidence>
<feature type="binding site" evidence="6">
    <location>
        <position position="162"/>
    </location>
    <ligand>
        <name>molybdate</name>
        <dbReference type="ChEBI" id="CHEBI:36264"/>
    </ligand>
</feature>
<evidence type="ECO:0000256" key="4">
    <source>
        <dbReference type="ARBA" id="ARBA00022729"/>
    </source>
</evidence>
<organism evidence="8 9">
    <name type="scientific">Vibrio xiamenensis</name>
    <dbReference type="NCBI Taxonomy" id="861298"/>
    <lineage>
        <taxon>Bacteria</taxon>
        <taxon>Pseudomonadati</taxon>
        <taxon>Pseudomonadota</taxon>
        <taxon>Gammaproteobacteria</taxon>
        <taxon>Vibrionales</taxon>
        <taxon>Vibrionaceae</taxon>
        <taxon>Vibrio</taxon>
    </lineage>
</organism>
<accession>A0A1G8D1R9</accession>
<dbReference type="InterPro" id="IPR050682">
    <property type="entry name" value="ModA/WtpA"/>
</dbReference>
<dbReference type="EMBL" id="FNDD01000018">
    <property type="protein sequence ID" value="SDH51621.1"/>
    <property type="molecule type" value="Genomic_DNA"/>
</dbReference>
<evidence type="ECO:0000256" key="7">
    <source>
        <dbReference type="SAM" id="SignalP"/>
    </source>
</evidence>